<dbReference type="OrthoDB" id="6077989at2"/>
<dbReference type="EMBL" id="JMQM01000001">
    <property type="protein sequence ID" value="KFB10100.1"/>
    <property type="molecule type" value="Genomic_DNA"/>
</dbReference>
<dbReference type="Proteomes" id="UP000053675">
    <property type="component" value="Unassembled WGS sequence"/>
</dbReference>
<keyword evidence="3" id="KW-1185">Reference proteome</keyword>
<evidence type="ECO:0000259" key="1">
    <source>
        <dbReference type="Pfam" id="PF01814"/>
    </source>
</evidence>
<dbReference type="AlphaFoldDB" id="A0A084UAW4"/>
<dbReference type="RefSeq" id="WP_036480648.1">
    <property type="nucleotide sequence ID" value="NZ_JMQM01000001.1"/>
</dbReference>
<dbReference type="PATRIC" id="fig|472175.3.peg.1136"/>
<dbReference type="Pfam" id="PF01814">
    <property type="entry name" value="Hemerythrin"/>
    <property type="match status" value="1"/>
</dbReference>
<sequence>MSNVPIELTLNERTVLPSDLRYLIDKYPREVWQGHENLGEMARFWLQRHDMFRELSAMLRSSLVDFREDRLDVEAFAGFFAPRLRFFLQQLHGHHQIEDMHYFPIFMEAEKGLKKGFDILENDHEVIHDALERNHEKGRAFLQVLHENGSRRRFAADEYAKENDDLILMLTRHLADEEDLIVPVILDRGEAALGLDQG</sequence>
<feature type="domain" description="Hemerythrin-like" evidence="1">
    <location>
        <begin position="43"/>
        <end position="184"/>
    </location>
</feature>
<dbReference type="eggNOG" id="ENOG5030DC7">
    <property type="taxonomic scope" value="Bacteria"/>
</dbReference>
<name>A0A084UAW4_9HYPH</name>
<dbReference type="CDD" id="cd12108">
    <property type="entry name" value="Hr-like"/>
    <property type="match status" value="1"/>
</dbReference>
<reference evidence="2 3" key="1">
    <citation type="submission" date="2014-05" db="EMBL/GenBank/DDBJ databases">
        <title>Draft Genome Sequence of Nitratireductor basaltis Strain UMTGB225, A Marine Bacterium Isolated from Green Barrel Tunicate.</title>
        <authorList>
            <person name="Gan H.Y."/>
        </authorList>
    </citation>
    <scope>NUCLEOTIDE SEQUENCE [LARGE SCALE GENOMIC DNA]</scope>
    <source>
        <strain evidence="2 3">UMTGB225</strain>
    </source>
</reference>
<organism evidence="2 3">
    <name type="scientific">Nitratireductor basaltis</name>
    <dbReference type="NCBI Taxonomy" id="472175"/>
    <lineage>
        <taxon>Bacteria</taxon>
        <taxon>Pseudomonadati</taxon>
        <taxon>Pseudomonadota</taxon>
        <taxon>Alphaproteobacteria</taxon>
        <taxon>Hyphomicrobiales</taxon>
        <taxon>Phyllobacteriaceae</taxon>
        <taxon>Nitratireductor</taxon>
    </lineage>
</organism>
<evidence type="ECO:0000313" key="2">
    <source>
        <dbReference type="EMBL" id="KFB10100.1"/>
    </source>
</evidence>
<dbReference type="InterPro" id="IPR012312">
    <property type="entry name" value="Hemerythrin-like"/>
</dbReference>
<proteinExistence type="predicted"/>
<gene>
    <name evidence="2" type="ORF">EL18_01129</name>
</gene>
<accession>A0A084UAW4</accession>
<comment type="caution">
    <text evidence="2">The sequence shown here is derived from an EMBL/GenBank/DDBJ whole genome shotgun (WGS) entry which is preliminary data.</text>
</comment>
<dbReference type="STRING" id="472175.EL18_01129"/>
<evidence type="ECO:0000313" key="3">
    <source>
        <dbReference type="Proteomes" id="UP000053675"/>
    </source>
</evidence>
<protein>
    <submittedName>
        <fullName evidence="2">Hemerythrin HHE cation binding domain-containing protein</fullName>
    </submittedName>
</protein>
<dbReference type="Gene3D" id="1.20.120.520">
    <property type="entry name" value="nmb1532 protein domain like"/>
    <property type="match status" value="1"/>
</dbReference>